<dbReference type="Proteomes" id="UP001165960">
    <property type="component" value="Unassembled WGS sequence"/>
</dbReference>
<reference evidence="1" key="1">
    <citation type="submission" date="2022-04" db="EMBL/GenBank/DDBJ databases">
        <title>Genome of the entomopathogenic fungus Entomophthora muscae.</title>
        <authorList>
            <person name="Elya C."/>
            <person name="Lovett B.R."/>
            <person name="Lee E."/>
            <person name="Macias A.M."/>
            <person name="Hajek A.E."/>
            <person name="De Bivort B.L."/>
            <person name="Kasson M.T."/>
            <person name="De Fine Licht H.H."/>
            <person name="Stajich J.E."/>
        </authorList>
    </citation>
    <scope>NUCLEOTIDE SEQUENCE</scope>
    <source>
        <strain evidence="1">Berkeley</strain>
    </source>
</reference>
<proteinExistence type="predicted"/>
<protein>
    <submittedName>
        <fullName evidence="1">Uncharacterized protein</fullName>
    </submittedName>
</protein>
<evidence type="ECO:0000313" key="2">
    <source>
        <dbReference type="Proteomes" id="UP001165960"/>
    </source>
</evidence>
<keyword evidence="2" id="KW-1185">Reference proteome</keyword>
<dbReference type="EMBL" id="QTSX02002235">
    <property type="protein sequence ID" value="KAJ9076927.1"/>
    <property type="molecule type" value="Genomic_DNA"/>
</dbReference>
<gene>
    <name evidence="1" type="ORF">DSO57_1021650</name>
</gene>
<sequence length="79" mass="8225">MRCIVTATTLPSRSTNAEGIGESGSKVGGIDVNKPAAIVTAEAMRAFINTVLAESVALNMVQSTEETINSVMGPPKYIN</sequence>
<accession>A0ACC2TQQ3</accession>
<comment type="caution">
    <text evidence="1">The sequence shown here is derived from an EMBL/GenBank/DDBJ whole genome shotgun (WGS) entry which is preliminary data.</text>
</comment>
<evidence type="ECO:0000313" key="1">
    <source>
        <dbReference type="EMBL" id="KAJ9076927.1"/>
    </source>
</evidence>
<name>A0ACC2TQQ3_9FUNG</name>
<organism evidence="1 2">
    <name type="scientific">Entomophthora muscae</name>
    <dbReference type="NCBI Taxonomy" id="34485"/>
    <lineage>
        <taxon>Eukaryota</taxon>
        <taxon>Fungi</taxon>
        <taxon>Fungi incertae sedis</taxon>
        <taxon>Zoopagomycota</taxon>
        <taxon>Entomophthoromycotina</taxon>
        <taxon>Entomophthoromycetes</taxon>
        <taxon>Entomophthorales</taxon>
        <taxon>Entomophthoraceae</taxon>
        <taxon>Entomophthora</taxon>
    </lineage>
</organism>